<keyword evidence="2" id="KW-0472">Membrane</keyword>
<evidence type="ECO:0000256" key="1">
    <source>
        <dbReference type="SAM" id="MobiDB-lite"/>
    </source>
</evidence>
<evidence type="ECO:0000256" key="2">
    <source>
        <dbReference type="SAM" id="Phobius"/>
    </source>
</evidence>
<dbReference type="PANTHER" id="PTHR38745:SF2">
    <property type="entry name" value="TYROSINE SPECIFIC PROTEIN PHOSPHATASES DOMAIN-CONTAINING PROTEIN"/>
    <property type="match status" value="1"/>
</dbReference>
<evidence type="ECO:0000313" key="3">
    <source>
        <dbReference type="EMBL" id="KAF8819508.1"/>
    </source>
</evidence>
<dbReference type="PANTHER" id="PTHR38745">
    <property type="entry name" value="PHOSPHATASE, PUTATIVE-RELATED"/>
    <property type="match status" value="1"/>
</dbReference>
<dbReference type="Proteomes" id="UP000823046">
    <property type="component" value="Unassembled WGS sequence"/>
</dbReference>
<comment type="caution">
    <text evidence="3">The sequence shown here is derived from an EMBL/GenBank/DDBJ whole genome shotgun (WGS) entry which is preliminary data.</text>
</comment>
<organism evidence="3 4">
    <name type="scientific">Cardiosporidium cionae</name>
    <dbReference type="NCBI Taxonomy" id="476202"/>
    <lineage>
        <taxon>Eukaryota</taxon>
        <taxon>Sar</taxon>
        <taxon>Alveolata</taxon>
        <taxon>Apicomplexa</taxon>
        <taxon>Aconoidasida</taxon>
        <taxon>Nephromycida</taxon>
        <taxon>Cardiosporidium</taxon>
    </lineage>
</organism>
<dbReference type="InterPro" id="IPR029021">
    <property type="entry name" value="Prot-tyrosine_phosphatase-like"/>
</dbReference>
<keyword evidence="4" id="KW-1185">Reference proteome</keyword>
<sequence>MEMSNYQEQQPLTGNGKAWRTRSYSRRSRQKAAAFVFLAMVALVVAAVVAWVLLFKPFPLGCNTQVSEKICKSPLQNFFNESMFSIVDNKTDNYLFRSNVPMRNNYTVDMAGVMLAITSKVKGLDSSSLRNYTIVFYSLLNVTYPSVERCQASGMFCSVSKLNQTEIPVKVLSRPISGDINPYNQSQKCAEAKSLTFQKDDIIGKIKEINYYMDSKKKYIVIIHGEYGKDRTGELVGAYRLQKGQSLNQVWKQNSDQLVMPYINGMMWYCLHLQATAQSKTADCFNIYQNYSSLNYTHKLPDNVPTTTTTTTKAPNTTTTSTTTTTTSTTTTTTSTTTTTTSTTTTTTSTTTTSTTTTTTPTTTTTTPTTTTTTPTTTTGTASIPTLQRFRKPKPELKDDSVCISI</sequence>
<accession>A0ABQ7J698</accession>
<keyword evidence="2" id="KW-0812">Transmembrane</keyword>
<dbReference type="EMBL" id="JADAQX010000718">
    <property type="protein sequence ID" value="KAF8819508.1"/>
    <property type="molecule type" value="Genomic_DNA"/>
</dbReference>
<feature type="transmembrane region" description="Helical" evidence="2">
    <location>
        <begin position="32"/>
        <end position="54"/>
    </location>
</feature>
<feature type="region of interest" description="Disordered" evidence="1">
    <location>
        <begin position="306"/>
        <end position="384"/>
    </location>
</feature>
<feature type="compositionally biased region" description="Low complexity" evidence="1">
    <location>
        <begin position="306"/>
        <end position="381"/>
    </location>
</feature>
<reference evidence="3 4" key="1">
    <citation type="journal article" date="2020" name="bioRxiv">
        <title>Metabolic contributions of an alphaproteobacterial endosymbiont in the apicomplexan Cardiosporidium cionae.</title>
        <authorList>
            <person name="Hunter E.S."/>
            <person name="Paight C.J."/>
            <person name="Lane C.E."/>
        </authorList>
    </citation>
    <scope>NUCLEOTIDE SEQUENCE [LARGE SCALE GENOMIC DNA]</scope>
    <source>
        <strain evidence="3">ESH_2018</strain>
    </source>
</reference>
<proteinExistence type="predicted"/>
<evidence type="ECO:0000313" key="4">
    <source>
        <dbReference type="Proteomes" id="UP000823046"/>
    </source>
</evidence>
<protein>
    <submittedName>
        <fullName evidence="3">Uncharacterized protein</fullName>
    </submittedName>
</protein>
<keyword evidence="2" id="KW-1133">Transmembrane helix</keyword>
<name>A0ABQ7J698_9APIC</name>
<dbReference type="SUPFAM" id="SSF52799">
    <property type="entry name" value="(Phosphotyrosine protein) phosphatases II"/>
    <property type="match status" value="1"/>
</dbReference>
<feature type="compositionally biased region" description="Polar residues" evidence="1">
    <location>
        <begin position="1"/>
        <end position="13"/>
    </location>
</feature>
<feature type="region of interest" description="Disordered" evidence="1">
    <location>
        <begin position="1"/>
        <end position="20"/>
    </location>
</feature>
<gene>
    <name evidence="3" type="ORF">IE077_000914</name>
</gene>